<protein>
    <recommendedName>
        <fullName evidence="6">CobW/HypB/UreG nucleotide-binding domain-containing protein</fullName>
    </recommendedName>
</protein>
<proteinExistence type="inferred from homology"/>
<evidence type="ECO:0000313" key="8">
    <source>
        <dbReference type="Proteomes" id="UP000812966"/>
    </source>
</evidence>
<dbReference type="CDD" id="cd05540">
    <property type="entry name" value="UreG"/>
    <property type="match status" value="1"/>
</dbReference>
<dbReference type="GO" id="GO:0043419">
    <property type="term" value="P:urea catabolic process"/>
    <property type="evidence" value="ECO:0007669"/>
    <property type="project" value="InterPro"/>
</dbReference>
<evidence type="ECO:0000256" key="5">
    <source>
        <dbReference type="ARBA" id="ARBA00023186"/>
    </source>
</evidence>
<dbReference type="PANTHER" id="PTHR31715">
    <property type="entry name" value="UREASE ACCESSORY PROTEIN G"/>
    <property type="match status" value="1"/>
</dbReference>
<name>A0A8K0JNQ4_9TREE</name>
<dbReference type="HAMAP" id="MF_01389">
    <property type="entry name" value="UreG"/>
    <property type="match status" value="1"/>
</dbReference>
<evidence type="ECO:0000256" key="3">
    <source>
        <dbReference type="ARBA" id="ARBA00022988"/>
    </source>
</evidence>
<comment type="caution">
    <text evidence="7">The sequence shown here is derived from an EMBL/GenBank/DDBJ whole genome shotgun (WGS) entry which is preliminary data.</text>
</comment>
<dbReference type="GO" id="GO:0016151">
    <property type="term" value="F:nickel cation binding"/>
    <property type="evidence" value="ECO:0007669"/>
    <property type="project" value="InterPro"/>
</dbReference>
<organism evidence="7 8">
    <name type="scientific">Filobasidium floriforme</name>
    <dbReference type="NCBI Taxonomy" id="5210"/>
    <lineage>
        <taxon>Eukaryota</taxon>
        <taxon>Fungi</taxon>
        <taxon>Dikarya</taxon>
        <taxon>Basidiomycota</taxon>
        <taxon>Agaricomycotina</taxon>
        <taxon>Tremellomycetes</taxon>
        <taxon>Filobasidiales</taxon>
        <taxon>Filobasidiaceae</taxon>
        <taxon>Filobasidium</taxon>
    </lineage>
</organism>
<sequence length="300" mass="32446">MAQKVQFQDRLSTALLAAGARPEFDHHNGHGHGHDHGGVAHLHDAATGTWTPVEHGHTHEHLENPGKYSERNMPDFSARDFEERAFTIGIGGPVGSGKTALLLALCRAFRDEYNIAVVTNDIFTKEDQEFLIRNNALEDQGRVRAVETGGCPHAAIREDISANIHALEELQGIYETELLFVESGGDNLAANYSRELADYIIYVIDVSGGDKVPRKGGPGISQSDLLIVNKIDLAPYVGASLEVMKRDAAMMREGGPTIFASIRHDDGVQEIKEAILGAWKVSGAQGKGRPLGNGKGKARA</sequence>
<dbReference type="GO" id="GO:0003924">
    <property type="term" value="F:GTPase activity"/>
    <property type="evidence" value="ECO:0007669"/>
    <property type="project" value="InterPro"/>
</dbReference>
<dbReference type="Pfam" id="PF02492">
    <property type="entry name" value="cobW"/>
    <property type="match status" value="1"/>
</dbReference>
<accession>A0A8K0JNQ4</accession>
<comment type="similarity">
    <text evidence="1">Belongs to the SIMIBI class G3E GTPase family. UreG subfamily.</text>
</comment>
<keyword evidence="4" id="KW-0342">GTP-binding</keyword>
<dbReference type="InterPro" id="IPR003495">
    <property type="entry name" value="CobW/HypB/UreG_nucleotide-bd"/>
</dbReference>
<dbReference type="InterPro" id="IPR004400">
    <property type="entry name" value="UreG"/>
</dbReference>
<evidence type="ECO:0000256" key="1">
    <source>
        <dbReference type="ARBA" id="ARBA00005732"/>
    </source>
</evidence>
<dbReference type="Proteomes" id="UP000812966">
    <property type="component" value="Unassembled WGS sequence"/>
</dbReference>
<evidence type="ECO:0000256" key="2">
    <source>
        <dbReference type="ARBA" id="ARBA00022741"/>
    </source>
</evidence>
<dbReference type="GO" id="GO:0005525">
    <property type="term" value="F:GTP binding"/>
    <property type="evidence" value="ECO:0007669"/>
    <property type="project" value="UniProtKB-KW"/>
</dbReference>
<evidence type="ECO:0000313" key="7">
    <source>
        <dbReference type="EMBL" id="KAG7530894.1"/>
    </source>
</evidence>
<keyword evidence="3" id="KW-0996">Nickel insertion</keyword>
<dbReference type="InterPro" id="IPR027417">
    <property type="entry name" value="P-loop_NTPase"/>
</dbReference>
<keyword evidence="2" id="KW-0547">Nucleotide-binding</keyword>
<dbReference type="Gene3D" id="3.40.50.300">
    <property type="entry name" value="P-loop containing nucleotide triphosphate hydrolases"/>
    <property type="match status" value="1"/>
</dbReference>
<dbReference type="AlphaFoldDB" id="A0A8K0JNQ4"/>
<keyword evidence="5" id="KW-0143">Chaperone</keyword>
<reference evidence="7" key="1">
    <citation type="submission" date="2020-04" db="EMBL/GenBank/DDBJ databases">
        <title>Analysis of mating type loci in Filobasidium floriforme.</title>
        <authorList>
            <person name="Nowrousian M."/>
        </authorList>
    </citation>
    <scope>NUCLEOTIDE SEQUENCE</scope>
    <source>
        <strain evidence="7">CBS 6242</strain>
    </source>
</reference>
<feature type="domain" description="CobW/HypB/UreG nucleotide-binding" evidence="6">
    <location>
        <begin position="87"/>
        <end position="257"/>
    </location>
</feature>
<evidence type="ECO:0000259" key="6">
    <source>
        <dbReference type="Pfam" id="PF02492"/>
    </source>
</evidence>
<gene>
    <name evidence="7" type="ORF">FFLO_04717</name>
</gene>
<dbReference type="SUPFAM" id="SSF52540">
    <property type="entry name" value="P-loop containing nucleoside triphosphate hydrolases"/>
    <property type="match status" value="1"/>
</dbReference>
<dbReference type="PANTHER" id="PTHR31715:SF0">
    <property type="entry name" value="UREASE ACCESSORY PROTEIN G"/>
    <property type="match status" value="1"/>
</dbReference>
<dbReference type="NCBIfam" id="TIGR00101">
    <property type="entry name" value="ureG"/>
    <property type="match status" value="1"/>
</dbReference>
<dbReference type="FunFam" id="3.40.50.300:FF:000208">
    <property type="entry name" value="Urease accessory protein UreG"/>
    <property type="match status" value="1"/>
</dbReference>
<dbReference type="EMBL" id="JABELV010000105">
    <property type="protein sequence ID" value="KAG7530894.1"/>
    <property type="molecule type" value="Genomic_DNA"/>
</dbReference>
<evidence type="ECO:0000256" key="4">
    <source>
        <dbReference type="ARBA" id="ARBA00023134"/>
    </source>
</evidence>
<keyword evidence="8" id="KW-1185">Reference proteome</keyword>